<feature type="transmembrane region" description="Helical" evidence="7">
    <location>
        <begin position="284"/>
        <end position="306"/>
    </location>
</feature>
<name>A0ABQ3G7K4_9BURK</name>
<dbReference type="InterPro" id="IPR029044">
    <property type="entry name" value="Nucleotide-diphossugar_trans"/>
</dbReference>
<dbReference type="Gene3D" id="3.90.550.10">
    <property type="entry name" value="Spore Coat Polysaccharide Biosynthesis Protein SpsA, Chain A"/>
    <property type="match status" value="1"/>
</dbReference>
<comment type="subcellular location">
    <subcellularLocation>
        <location evidence="1">Membrane</location>
        <topology evidence="1">Multi-pass membrane protein</topology>
    </subcellularLocation>
</comment>
<keyword evidence="6 7" id="KW-0472">Membrane</keyword>
<dbReference type="PANTHER" id="PTHR48090">
    <property type="entry name" value="UNDECAPRENYL-PHOSPHATE 4-DEOXY-4-FORMAMIDO-L-ARABINOSE TRANSFERASE-RELATED"/>
    <property type="match status" value="1"/>
</dbReference>
<evidence type="ECO:0000259" key="8">
    <source>
        <dbReference type="Pfam" id="PF00535"/>
    </source>
</evidence>
<evidence type="ECO:0000256" key="1">
    <source>
        <dbReference type="ARBA" id="ARBA00004141"/>
    </source>
</evidence>
<feature type="transmembrane region" description="Helical" evidence="7">
    <location>
        <begin position="225"/>
        <end position="244"/>
    </location>
</feature>
<gene>
    <name evidence="9" type="primary">gtrB</name>
    <name evidence="9" type="ORF">GCM10007320_43490</name>
</gene>
<organism evidence="9 10">
    <name type="scientific">Pseudorhodoferax aquiterrae</name>
    <dbReference type="NCBI Taxonomy" id="747304"/>
    <lineage>
        <taxon>Bacteria</taxon>
        <taxon>Pseudomonadati</taxon>
        <taxon>Pseudomonadota</taxon>
        <taxon>Betaproteobacteria</taxon>
        <taxon>Burkholderiales</taxon>
        <taxon>Comamonadaceae</taxon>
    </lineage>
</organism>
<dbReference type="GO" id="GO:0016740">
    <property type="term" value="F:transferase activity"/>
    <property type="evidence" value="ECO:0007669"/>
    <property type="project" value="UniProtKB-KW"/>
</dbReference>
<keyword evidence="10" id="KW-1185">Reference proteome</keyword>
<evidence type="ECO:0000313" key="10">
    <source>
        <dbReference type="Proteomes" id="UP000626210"/>
    </source>
</evidence>
<keyword evidence="2" id="KW-0328">Glycosyltransferase</keyword>
<protein>
    <submittedName>
        <fullName evidence="9">Glycosyl transferase family 2</fullName>
    </submittedName>
</protein>
<keyword evidence="4 7" id="KW-0812">Transmembrane</keyword>
<feature type="domain" description="Glycosyltransferase 2-like" evidence="8">
    <location>
        <begin position="20"/>
        <end position="187"/>
    </location>
</feature>
<dbReference type="RefSeq" id="WP_189688990.1">
    <property type="nucleotide sequence ID" value="NZ_BMYK01000016.1"/>
</dbReference>
<keyword evidence="3 9" id="KW-0808">Transferase</keyword>
<evidence type="ECO:0000256" key="7">
    <source>
        <dbReference type="SAM" id="Phobius"/>
    </source>
</evidence>
<dbReference type="SUPFAM" id="SSF53448">
    <property type="entry name" value="Nucleotide-diphospho-sugar transferases"/>
    <property type="match status" value="1"/>
</dbReference>
<evidence type="ECO:0000256" key="6">
    <source>
        <dbReference type="ARBA" id="ARBA00023136"/>
    </source>
</evidence>
<dbReference type="EMBL" id="BMYK01000016">
    <property type="protein sequence ID" value="GHC92929.1"/>
    <property type="molecule type" value="Genomic_DNA"/>
</dbReference>
<dbReference type="InterPro" id="IPR050256">
    <property type="entry name" value="Glycosyltransferase_2"/>
</dbReference>
<evidence type="ECO:0000256" key="4">
    <source>
        <dbReference type="ARBA" id="ARBA00022692"/>
    </source>
</evidence>
<comment type="caution">
    <text evidence="9">The sequence shown here is derived from an EMBL/GenBank/DDBJ whole genome shotgun (WGS) entry which is preliminary data.</text>
</comment>
<proteinExistence type="predicted"/>
<dbReference type="Proteomes" id="UP000626210">
    <property type="component" value="Unassembled WGS sequence"/>
</dbReference>
<evidence type="ECO:0000256" key="2">
    <source>
        <dbReference type="ARBA" id="ARBA00022676"/>
    </source>
</evidence>
<evidence type="ECO:0000256" key="5">
    <source>
        <dbReference type="ARBA" id="ARBA00022989"/>
    </source>
</evidence>
<evidence type="ECO:0000256" key="3">
    <source>
        <dbReference type="ARBA" id="ARBA00022679"/>
    </source>
</evidence>
<sequence>MNATTRLPFGADDASACRLSVVIPFFNERDVLPICHTRVRAVLDALDMPTEIVYVDDGSGDGSADVLRQCAAWSSRARSVTRIVRLSRNFGKEAAMMAGIEHARGDAVVILDADLQDPPELIPAMMNAWAQGADVVCMQRRRRHGESWMKRASAHVYYRLLQRLSRSPIPVDTGDFRLMSRRAVDALGQLSERCRYMKGLYAWVGLPTVVLQYDRAPRAAGRSRWGYGALLGLAMEGITSFSVAPLRWATGIGAVAALGGAGFGAVIIGKTVMFGSDVAGYPSLIAMVTFLSGVQLITVGLLGEYVGKTYMEAKQRPLYLVRDVLTPNVSAVERALVHAST</sequence>
<dbReference type="InterPro" id="IPR001173">
    <property type="entry name" value="Glyco_trans_2-like"/>
</dbReference>
<accession>A0ABQ3G7K4</accession>
<keyword evidence="5 7" id="KW-1133">Transmembrane helix</keyword>
<reference evidence="10" key="1">
    <citation type="journal article" date="2019" name="Int. J. Syst. Evol. Microbiol.">
        <title>The Global Catalogue of Microorganisms (GCM) 10K type strain sequencing project: providing services to taxonomists for standard genome sequencing and annotation.</title>
        <authorList>
            <consortium name="The Broad Institute Genomics Platform"/>
            <consortium name="The Broad Institute Genome Sequencing Center for Infectious Disease"/>
            <person name="Wu L."/>
            <person name="Ma J."/>
        </authorList>
    </citation>
    <scope>NUCLEOTIDE SEQUENCE [LARGE SCALE GENOMIC DNA]</scope>
    <source>
        <strain evidence="10">KCTC 23314</strain>
    </source>
</reference>
<dbReference type="Pfam" id="PF00535">
    <property type="entry name" value="Glycos_transf_2"/>
    <property type="match status" value="1"/>
</dbReference>
<feature type="transmembrane region" description="Helical" evidence="7">
    <location>
        <begin position="251"/>
        <end position="272"/>
    </location>
</feature>
<dbReference type="PANTHER" id="PTHR48090:SF1">
    <property type="entry name" value="PROPHAGE BACTOPRENOL GLUCOSYL TRANSFERASE HOMOLOG"/>
    <property type="match status" value="1"/>
</dbReference>
<evidence type="ECO:0000313" key="9">
    <source>
        <dbReference type="EMBL" id="GHC92929.1"/>
    </source>
</evidence>
<dbReference type="CDD" id="cd04187">
    <property type="entry name" value="DPM1_like_bac"/>
    <property type="match status" value="1"/>
</dbReference>